<accession>A6VKH4</accession>
<sequence length="112" mass="12420">MFLTIIKKQNTMEKENSGFSLFIWALAGFCSPVLLWPLALLLSPAILENPALSHPVAMASVFWFYPVVFVLTARVLFKMNRRNPAKAKPALLISAVVFWGVLLAIGYIGLTP</sequence>
<evidence type="ECO:0000313" key="3">
    <source>
        <dbReference type="Proteomes" id="UP000001114"/>
    </source>
</evidence>
<evidence type="ECO:0000256" key="1">
    <source>
        <dbReference type="SAM" id="Phobius"/>
    </source>
</evidence>
<dbReference type="eggNOG" id="ENOG5031JZP">
    <property type="taxonomic scope" value="Bacteria"/>
</dbReference>
<dbReference type="Pfam" id="PF17364">
    <property type="entry name" value="DUF5389"/>
    <property type="match status" value="1"/>
</dbReference>
<dbReference type="EMBL" id="CP000746">
    <property type="protein sequence ID" value="ABR73471.1"/>
    <property type="molecule type" value="Genomic_DNA"/>
</dbReference>
<dbReference type="InterPro" id="IPR035333">
    <property type="entry name" value="DUF5389"/>
</dbReference>
<keyword evidence="1" id="KW-0812">Transmembrane</keyword>
<keyword evidence="1" id="KW-0472">Membrane</keyword>
<feature type="transmembrane region" description="Helical" evidence="1">
    <location>
        <begin position="55"/>
        <end position="77"/>
    </location>
</feature>
<proteinExistence type="predicted"/>
<dbReference type="AlphaFoldDB" id="A6VKH4"/>
<feature type="transmembrane region" description="Helical" evidence="1">
    <location>
        <begin position="21"/>
        <end position="43"/>
    </location>
</feature>
<keyword evidence="1" id="KW-1133">Transmembrane helix</keyword>
<keyword evidence="3" id="KW-1185">Reference proteome</keyword>
<name>A6VKH4_ACTSZ</name>
<dbReference type="KEGG" id="asu:Asuc_0090"/>
<dbReference type="HOGENOM" id="CLU_176917_0_0_6"/>
<protein>
    <submittedName>
        <fullName evidence="2">Uncharacterized protein</fullName>
    </submittedName>
</protein>
<organism evidence="2 3">
    <name type="scientific">Actinobacillus succinogenes (strain ATCC 55618 / DSM 22257 / CCUG 43843 / 130Z)</name>
    <dbReference type="NCBI Taxonomy" id="339671"/>
    <lineage>
        <taxon>Bacteria</taxon>
        <taxon>Pseudomonadati</taxon>
        <taxon>Pseudomonadota</taxon>
        <taxon>Gammaproteobacteria</taxon>
        <taxon>Pasteurellales</taxon>
        <taxon>Pasteurellaceae</taxon>
        <taxon>Actinobacillus</taxon>
    </lineage>
</organism>
<dbReference type="STRING" id="339671.Asuc_0090"/>
<gene>
    <name evidence="2" type="ordered locus">Asuc_0090</name>
</gene>
<dbReference type="Proteomes" id="UP000001114">
    <property type="component" value="Chromosome"/>
</dbReference>
<reference evidence="3" key="1">
    <citation type="journal article" date="2010" name="BMC Genomics">
        <title>A genomic perspective on the potential of Actinobacillus succinogenes for industrial succinate production.</title>
        <authorList>
            <person name="McKinlay J.B."/>
            <person name="Laivenieks M."/>
            <person name="Schindler B.D."/>
            <person name="McKinlay A.A."/>
            <person name="Siddaramappa S."/>
            <person name="Challacombe J.F."/>
            <person name="Lowry S.R."/>
            <person name="Clum A."/>
            <person name="Lapidus A.L."/>
            <person name="Burkhart K.B."/>
            <person name="Harkins V."/>
            <person name="Vieille C."/>
        </authorList>
    </citation>
    <scope>NUCLEOTIDE SEQUENCE [LARGE SCALE GENOMIC DNA]</scope>
    <source>
        <strain evidence="3">ATCC 55618 / DSM 22257 / CCUG 43843 / 130Z</strain>
    </source>
</reference>
<evidence type="ECO:0000313" key="2">
    <source>
        <dbReference type="EMBL" id="ABR73471.1"/>
    </source>
</evidence>
<feature type="transmembrane region" description="Helical" evidence="1">
    <location>
        <begin position="89"/>
        <end position="110"/>
    </location>
</feature>